<feature type="region of interest" description="Disordered" evidence="3">
    <location>
        <begin position="1"/>
        <end position="24"/>
    </location>
</feature>
<name>A0A1D1XGB1_9ARAE</name>
<evidence type="ECO:0000256" key="2">
    <source>
        <dbReference type="ARBA" id="ARBA00023002"/>
    </source>
</evidence>
<keyword evidence="1" id="KW-0521">NADP</keyword>
<evidence type="ECO:0000256" key="1">
    <source>
        <dbReference type="ARBA" id="ARBA00022857"/>
    </source>
</evidence>
<dbReference type="InterPro" id="IPR005979">
    <property type="entry name" value="Prochl_reduct"/>
</dbReference>
<dbReference type="Gene3D" id="3.40.50.720">
    <property type="entry name" value="NAD(P)-binding Rossmann-like Domain"/>
    <property type="match status" value="1"/>
</dbReference>
<dbReference type="AlphaFoldDB" id="A0A1D1XGB1"/>
<dbReference type="EMBL" id="GDJX01026503">
    <property type="protein sequence ID" value="JAT41433.1"/>
    <property type="molecule type" value="Transcribed_RNA"/>
</dbReference>
<dbReference type="PANTHER" id="PTHR44419:SF20">
    <property type="entry name" value="PROTOCHLOROPHYLLIDE REDUCTASE C, CHLOROPLASTIC"/>
    <property type="match status" value="1"/>
</dbReference>
<dbReference type="SUPFAM" id="SSF51735">
    <property type="entry name" value="NAD(P)-binding Rossmann-fold domains"/>
    <property type="match status" value="1"/>
</dbReference>
<dbReference type="PANTHER" id="PTHR44419">
    <property type="entry name" value="PROTOCHLOROPHYLLIDE REDUCTASE C, CHLOROPLASTIC"/>
    <property type="match status" value="1"/>
</dbReference>
<dbReference type="GO" id="GO:0016630">
    <property type="term" value="F:protochlorophyllide reductase activity"/>
    <property type="evidence" value="ECO:0007669"/>
    <property type="project" value="InterPro"/>
</dbReference>
<accession>A0A1D1XGB1</accession>
<proteinExistence type="predicted"/>
<gene>
    <name evidence="4" type="primary">POR1_2</name>
    <name evidence="4" type="ORF">g.32297</name>
</gene>
<protein>
    <submittedName>
        <fullName evidence="4">Protochlorophyllide reductase, chloroplastic</fullName>
    </submittedName>
</protein>
<evidence type="ECO:0000256" key="3">
    <source>
        <dbReference type="SAM" id="MobiDB-lite"/>
    </source>
</evidence>
<dbReference type="InterPro" id="IPR036291">
    <property type="entry name" value="NAD(P)-bd_dom_sf"/>
</dbReference>
<organism evidence="4">
    <name type="scientific">Anthurium amnicola</name>
    <dbReference type="NCBI Taxonomy" id="1678845"/>
    <lineage>
        <taxon>Eukaryota</taxon>
        <taxon>Viridiplantae</taxon>
        <taxon>Streptophyta</taxon>
        <taxon>Embryophyta</taxon>
        <taxon>Tracheophyta</taxon>
        <taxon>Spermatophyta</taxon>
        <taxon>Magnoliopsida</taxon>
        <taxon>Liliopsida</taxon>
        <taxon>Araceae</taxon>
        <taxon>Pothoideae</taxon>
        <taxon>Potheae</taxon>
        <taxon>Anthurium</taxon>
    </lineage>
</organism>
<sequence length="103" mass="10467">MALQAASFLPSSAMSARKEGKPKDTSFLGISLVDHVKSDFGTLVLKSNKRRAVWAGGVRAEAAVATPAINRGSVEGKKTVRKGTAVITGASSGLGLATAKALA</sequence>
<reference evidence="4" key="1">
    <citation type="submission" date="2015-07" db="EMBL/GenBank/DDBJ databases">
        <title>Transcriptome Assembly of Anthurium amnicola.</title>
        <authorList>
            <person name="Suzuki J."/>
        </authorList>
    </citation>
    <scope>NUCLEOTIDE SEQUENCE</scope>
</reference>
<evidence type="ECO:0000313" key="4">
    <source>
        <dbReference type="EMBL" id="JAT41433.1"/>
    </source>
</evidence>
<feature type="non-terminal residue" evidence="4">
    <location>
        <position position="103"/>
    </location>
</feature>
<keyword evidence="2" id="KW-0560">Oxidoreductase</keyword>